<dbReference type="GeneID" id="95975581"/>
<dbReference type="PROSITE" id="PS50294">
    <property type="entry name" value="WD_REPEATS_REGION"/>
    <property type="match status" value="1"/>
</dbReference>
<evidence type="ECO:0000256" key="5">
    <source>
        <dbReference type="ARBA" id="ARBA00022737"/>
    </source>
</evidence>
<evidence type="ECO:0000256" key="4">
    <source>
        <dbReference type="ARBA" id="ARBA00022679"/>
    </source>
</evidence>
<dbReference type="PANTHER" id="PTHR17583">
    <property type="entry name" value="PHOSPHOINOSITIDE 3-KINASE REGULATORY SUBUNIT 4"/>
    <property type="match status" value="1"/>
</dbReference>
<accession>A0ABR3PQG3</accession>
<dbReference type="SUPFAM" id="SSF56112">
    <property type="entry name" value="Protein kinase-like (PK-like)"/>
    <property type="match status" value="1"/>
</dbReference>
<feature type="region of interest" description="Disordered" evidence="11">
    <location>
        <begin position="1040"/>
        <end position="1076"/>
    </location>
</feature>
<dbReference type="EMBL" id="JBFMKM010000001">
    <property type="protein sequence ID" value="KAL1311796.1"/>
    <property type="molecule type" value="Genomic_DNA"/>
</dbReference>
<feature type="compositionally biased region" description="Polar residues" evidence="11">
    <location>
        <begin position="966"/>
        <end position="988"/>
    </location>
</feature>
<keyword evidence="5" id="KW-0677">Repeat</keyword>
<dbReference type="Gene3D" id="1.25.10.10">
    <property type="entry name" value="Leucine-rich Repeat Variant"/>
    <property type="match status" value="2"/>
</dbReference>
<evidence type="ECO:0000256" key="9">
    <source>
        <dbReference type="PROSITE-ProRule" id="PRU00103"/>
    </source>
</evidence>
<feature type="compositionally biased region" description="Basic and acidic residues" evidence="11">
    <location>
        <begin position="1583"/>
        <end position="1593"/>
    </location>
</feature>
<evidence type="ECO:0000256" key="7">
    <source>
        <dbReference type="ARBA" id="ARBA00022777"/>
    </source>
</evidence>
<keyword evidence="2" id="KW-0723">Serine/threonine-protein kinase</keyword>
<dbReference type="Gene3D" id="1.10.510.10">
    <property type="entry name" value="Transferase(Phosphotransferase) domain 1"/>
    <property type="match status" value="1"/>
</dbReference>
<evidence type="ECO:0000313" key="14">
    <source>
        <dbReference type="Proteomes" id="UP001562354"/>
    </source>
</evidence>
<feature type="repeat" description="HEAT" evidence="9">
    <location>
        <begin position="454"/>
        <end position="485"/>
    </location>
</feature>
<gene>
    <name evidence="13" type="ORF">AAFC00_001878</name>
</gene>
<dbReference type="Gene3D" id="2.130.10.10">
    <property type="entry name" value="YVTN repeat-like/Quinoprotein amine dehydrogenase"/>
    <property type="match status" value="3"/>
</dbReference>
<keyword evidence="3 10" id="KW-0853">WD repeat</keyword>
<keyword evidence="14" id="KW-1185">Reference proteome</keyword>
<evidence type="ECO:0000256" key="3">
    <source>
        <dbReference type="ARBA" id="ARBA00022574"/>
    </source>
</evidence>
<evidence type="ECO:0000256" key="2">
    <source>
        <dbReference type="ARBA" id="ARBA00022527"/>
    </source>
</evidence>
<feature type="repeat" description="WD" evidence="10">
    <location>
        <begin position="1128"/>
        <end position="1169"/>
    </location>
</feature>
<feature type="region of interest" description="Disordered" evidence="11">
    <location>
        <begin position="1494"/>
        <end position="1515"/>
    </location>
</feature>
<evidence type="ECO:0000259" key="12">
    <source>
        <dbReference type="PROSITE" id="PS50011"/>
    </source>
</evidence>
<keyword evidence="8" id="KW-0067">ATP-binding</keyword>
<dbReference type="CDD" id="cd13980">
    <property type="entry name" value="STKc_Vps15"/>
    <property type="match status" value="1"/>
</dbReference>
<dbReference type="EC" id="2.7.11.1" evidence="1"/>
<sequence>MGQGYSINVSAGSAGIDVPELADLEPEKTLGAVRFMKTIRARHKDGLVVAKVFIKSYPNLNLDKVAARLFHERKVLAEVPNALAYHRILETPTNGYLARQYIHSSLYDRISTNPSLEEIEKKWIAFQLLCAVRDCHAREIYHGDIKTENMLVTTWNWLYLADFSSSFKPARLPEDNPAMFSMFFDTTGRRLCYIAPERFVTSAELKEHEIVDKMDPAALADHERWNAVTWTMDIFSVGCVIAELFTEKPTFTLSQLFKYRKGEYDPVHTTLNSIKDDQIREMVGHMIQVNPDMRYTASEYLDFYREKVFPKYFEDFLHQYMEVITDPTSGQAPVTASKKNSGGSDDRIERIYNDFGSISFSLGFAPPDRRSSDVDQSQISSGLNLFPLLIDLPNERHRAMDLSSHSGDNGALLFLNVIIASLRSTARASSRVKACELLLALAERLTDEAKLDRVLPFSIALLEDESENVRIAALRTITQLLSIVTVLSPMNVFVFPNYVLPRLQKFVQQPAFKKSAPSRATYAACLASLATTASRFLDMMQALRADGSLPSTDPEAEDDVAAYAAYQESYDSTREDLIRHFEAQTKIFLTDEDPSVRRAFLGSVTSLCVFFGDALSADLILTHLNTYLNDDDWTLKCAFFEAIVGVAAYIGGPSLEDFILPLLVQALSDPEETVTEQVIRSLSSMAKLGLFQRWTIVELVFMIVRFTLHPNLWIREAAAQFLEASTTHLSDADSWSMIMPLVRPVLKIPSAELTELSILDALKKSFPRPALDMAKTWAGKNDKGMFWKPAKQNKNFSFENAVGKALLDFYHGANETKGLSKAGKNDEDDQWLSKMRVAGMRTEDEVKLVALRDYIWKLTIRSDKEDSTPPVSRYNEIASLAALRVPLQNVLFDDDIDEAPHVRVPPSQSGKSSTKETRQGSQTSTSGPSAGSAAASARAMPKPQNVLFEPMEEPTPSVAGKPTIDQKLTANDKITVNKGKTASGDNSVFSPLSPTSTISTNGHNHLHHKGSAMNLLNNAEAAGKATAETGMDSFNAVGQLDAPSHDTNQQLVSRPTSRSGAPPLTRAPASHSYRGNDPTVLKLLDSVYTTTVSQDSDFGRRVPTSRRSLGNPHNSVPWKPQGQLVAMLGDHSGQINCIAVAPDHAFFLTGSDDGTVRVWDTARFERNVTHRSRQTHKHDAGVRVTCLAFIESTYSFISTGSDGSVQIVKVDVDDGNGMPRYGKLQVIRNWKIPSQDNRVEYAVGVEHSRCEGQSLIMILTNLSRVLAVDPHAMSIVYELHNQVQHGTPTSFAIQRRRQWLVIGTVHGVLDLWDLRFRLRLRSWTVKHPSPIYHISLHPGRRSNQKQKICVSGFTGPGHVSIWDLEKTICTELYHTAPPDSTDGMTNTPRLSARDFELLSVDDEKSTASAASTTRILNAVPLASHAEPQVAATDSPRAKRDLPAFPGAVRGFALSMHIPPDGSDPRYHYLVSGGPDWKVRFWDPSRLDANCVVSGSDAPSLKKQTESINRQGEFSSSMLGADTRVTVAKNAGETSVAPSYGKDKTPTAGSPNLSPSPSRPSAGPRMDSIASRDSSSGASPGAGGKDRERKKRDGSGGSGATAAAGGKVSRYDIIRASPHQLLRGHKDSITCVAVVERPFGMVVSGDRSGVVYLFM</sequence>
<comment type="caution">
    <text evidence="13">The sequence shown here is derived from an EMBL/GenBank/DDBJ whole genome shotgun (WGS) entry which is preliminary data.</text>
</comment>
<dbReference type="PROSITE" id="PS50011">
    <property type="entry name" value="PROTEIN_KINASE_DOM"/>
    <property type="match status" value="1"/>
</dbReference>
<keyword evidence="4" id="KW-0808">Transferase</keyword>
<keyword evidence="7" id="KW-0418">Kinase</keyword>
<keyword evidence="6" id="KW-0547">Nucleotide-binding</keyword>
<feature type="compositionally biased region" description="Polar residues" evidence="11">
    <location>
        <begin position="1045"/>
        <end position="1059"/>
    </location>
</feature>
<protein>
    <recommendedName>
        <fullName evidence="1">non-specific serine/threonine protein kinase</fullName>
        <ecNumber evidence="1">2.7.11.1</ecNumber>
    </recommendedName>
</protein>
<dbReference type="InterPro" id="IPR000719">
    <property type="entry name" value="Prot_kinase_dom"/>
</dbReference>
<evidence type="ECO:0000256" key="10">
    <source>
        <dbReference type="PROSITE-ProRule" id="PRU00221"/>
    </source>
</evidence>
<dbReference type="InterPro" id="IPR001680">
    <property type="entry name" value="WD40_rpt"/>
</dbReference>
<dbReference type="Proteomes" id="UP001562354">
    <property type="component" value="Unassembled WGS sequence"/>
</dbReference>
<feature type="compositionally biased region" description="Polar residues" evidence="11">
    <location>
        <begin position="1505"/>
        <end position="1515"/>
    </location>
</feature>
<dbReference type="InterPro" id="IPR011009">
    <property type="entry name" value="Kinase-like_dom_sf"/>
</dbReference>
<dbReference type="SUPFAM" id="SSF50978">
    <property type="entry name" value="WD40 repeat-like"/>
    <property type="match status" value="1"/>
</dbReference>
<evidence type="ECO:0000256" key="1">
    <source>
        <dbReference type="ARBA" id="ARBA00012513"/>
    </source>
</evidence>
<dbReference type="InterPro" id="IPR055231">
    <property type="entry name" value="2AA_helical"/>
</dbReference>
<dbReference type="InterPro" id="IPR045162">
    <property type="entry name" value="Vps15-like"/>
</dbReference>
<feature type="compositionally biased region" description="Low complexity" evidence="11">
    <location>
        <begin position="919"/>
        <end position="939"/>
    </location>
</feature>
<proteinExistence type="predicted"/>
<dbReference type="PROSITE" id="PS50082">
    <property type="entry name" value="WD_REPEATS_2"/>
    <property type="match status" value="1"/>
</dbReference>
<dbReference type="SMART" id="SM00220">
    <property type="entry name" value="S_TKc"/>
    <property type="match status" value="1"/>
</dbReference>
<name>A0ABR3PQG3_9PEZI</name>
<feature type="domain" description="Protein kinase" evidence="12">
    <location>
        <begin position="24"/>
        <end position="321"/>
    </location>
</feature>
<evidence type="ECO:0000256" key="11">
    <source>
        <dbReference type="SAM" id="MobiDB-lite"/>
    </source>
</evidence>
<dbReference type="SUPFAM" id="SSF48371">
    <property type="entry name" value="ARM repeat"/>
    <property type="match status" value="1"/>
</dbReference>
<feature type="region of interest" description="Disordered" evidence="11">
    <location>
        <begin position="899"/>
        <end position="988"/>
    </location>
</feature>
<feature type="compositionally biased region" description="Low complexity" evidence="11">
    <location>
        <begin position="1549"/>
        <end position="1578"/>
    </location>
</feature>
<feature type="region of interest" description="Disordered" evidence="11">
    <location>
        <begin position="1094"/>
        <end position="1117"/>
    </location>
</feature>
<organism evidence="13 14">
    <name type="scientific">Neodothiora populina</name>
    <dbReference type="NCBI Taxonomy" id="2781224"/>
    <lineage>
        <taxon>Eukaryota</taxon>
        <taxon>Fungi</taxon>
        <taxon>Dikarya</taxon>
        <taxon>Ascomycota</taxon>
        <taxon>Pezizomycotina</taxon>
        <taxon>Dothideomycetes</taxon>
        <taxon>Dothideomycetidae</taxon>
        <taxon>Dothideales</taxon>
        <taxon>Dothioraceae</taxon>
        <taxon>Neodothiora</taxon>
    </lineage>
</organism>
<dbReference type="RefSeq" id="XP_069204645.1">
    <property type="nucleotide sequence ID" value="XM_069341134.1"/>
</dbReference>
<evidence type="ECO:0000256" key="6">
    <source>
        <dbReference type="ARBA" id="ARBA00022741"/>
    </source>
</evidence>
<feature type="region of interest" description="Disordered" evidence="11">
    <location>
        <begin position="1531"/>
        <end position="1603"/>
    </location>
</feature>
<dbReference type="PROSITE" id="PS00108">
    <property type="entry name" value="PROTEIN_KINASE_ST"/>
    <property type="match status" value="1"/>
</dbReference>
<reference evidence="13 14" key="1">
    <citation type="submission" date="2024-07" db="EMBL/GenBank/DDBJ databases">
        <title>Draft sequence of the Neodothiora populina.</title>
        <authorList>
            <person name="Drown D.D."/>
            <person name="Schuette U.S."/>
            <person name="Buechlein A.B."/>
            <person name="Rusch D.R."/>
            <person name="Winton L.W."/>
            <person name="Adams G.A."/>
        </authorList>
    </citation>
    <scope>NUCLEOTIDE SEQUENCE [LARGE SCALE GENOMIC DNA]</scope>
    <source>
        <strain evidence="13 14">CPC 39397</strain>
    </source>
</reference>
<dbReference type="PROSITE" id="PS50077">
    <property type="entry name" value="HEAT_REPEAT"/>
    <property type="match status" value="1"/>
</dbReference>
<dbReference type="Pfam" id="PF22956">
    <property type="entry name" value="VPS15-like_hel"/>
    <property type="match status" value="1"/>
</dbReference>
<dbReference type="Pfam" id="PF00400">
    <property type="entry name" value="WD40"/>
    <property type="match status" value="1"/>
</dbReference>
<dbReference type="InterPro" id="IPR011989">
    <property type="entry name" value="ARM-like"/>
</dbReference>
<dbReference type="SMART" id="SM00320">
    <property type="entry name" value="WD40"/>
    <property type="match status" value="5"/>
</dbReference>
<feature type="compositionally biased region" description="Polar residues" evidence="11">
    <location>
        <begin position="1105"/>
        <end position="1114"/>
    </location>
</feature>
<dbReference type="InterPro" id="IPR015943">
    <property type="entry name" value="WD40/YVTN_repeat-like_dom_sf"/>
</dbReference>
<evidence type="ECO:0000313" key="13">
    <source>
        <dbReference type="EMBL" id="KAL1311796.1"/>
    </source>
</evidence>
<evidence type="ECO:0000256" key="8">
    <source>
        <dbReference type="ARBA" id="ARBA00022840"/>
    </source>
</evidence>
<dbReference type="InterPro" id="IPR016024">
    <property type="entry name" value="ARM-type_fold"/>
</dbReference>
<dbReference type="InterPro" id="IPR036322">
    <property type="entry name" value="WD40_repeat_dom_sf"/>
</dbReference>
<dbReference type="PANTHER" id="PTHR17583:SF0">
    <property type="entry name" value="PHOSPHOINOSITIDE 3-KINASE REGULATORY SUBUNIT 4"/>
    <property type="match status" value="1"/>
</dbReference>
<dbReference type="Pfam" id="PF00069">
    <property type="entry name" value="Pkinase"/>
    <property type="match status" value="1"/>
</dbReference>
<dbReference type="InterPro" id="IPR008271">
    <property type="entry name" value="Ser/Thr_kinase_AS"/>
</dbReference>
<dbReference type="InterPro" id="IPR021133">
    <property type="entry name" value="HEAT_type_2"/>
</dbReference>